<protein>
    <submittedName>
        <fullName evidence="1">Uncharacterized protein</fullName>
    </submittedName>
</protein>
<keyword evidence="2" id="KW-1185">Reference proteome</keyword>
<dbReference type="EMBL" id="ADMC01000028">
    <property type="protein sequence ID" value="EHP45620.1"/>
    <property type="molecule type" value="Genomic_DNA"/>
</dbReference>
<proteinExistence type="predicted"/>
<gene>
    <name evidence="1" type="ORF">HMPREF9449_02592</name>
</gene>
<dbReference type="HOGENOM" id="CLU_3082454_0_0_10"/>
<sequence length="52" mass="5972">MNNPRDLVGGTWFPIKKSTADFIRTQGSFVSSLSAPINEMLIRERKRVFIVF</sequence>
<name>H1DK06_9BACT</name>
<organism evidence="1 2">
    <name type="scientific">Odoribacter laneus YIT 12061</name>
    <dbReference type="NCBI Taxonomy" id="742817"/>
    <lineage>
        <taxon>Bacteria</taxon>
        <taxon>Pseudomonadati</taxon>
        <taxon>Bacteroidota</taxon>
        <taxon>Bacteroidia</taxon>
        <taxon>Bacteroidales</taxon>
        <taxon>Odoribacteraceae</taxon>
        <taxon>Odoribacter</taxon>
    </lineage>
</organism>
<evidence type="ECO:0000313" key="1">
    <source>
        <dbReference type="EMBL" id="EHP45620.1"/>
    </source>
</evidence>
<dbReference type="AlphaFoldDB" id="H1DK06"/>
<accession>H1DK06</accession>
<reference evidence="1 2" key="1">
    <citation type="submission" date="2012-01" db="EMBL/GenBank/DDBJ databases">
        <title>The Genome Sequence of Odoribacter laneus YIT 12061.</title>
        <authorList>
            <consortium name="The Broad Institute Genome Sequencing Platform"/>
            <person name="Earl A."/>
            <person name="Ward D."/>
            <person name="Feldgarden M."/>
            <person name="Gevers D."/>
            <person name="Morotomi M."/>
            <person name="Young S.K."/>
            <person name="Zeng Q."/>
            <person name="Gargeya S."/>
            <person name="Fitzgerald M."/>
            <person name="Haas B."/>
            <person name="Abouelleil A."/>
            <person name="Alvarado L."/>
            <person name="Arachchi H.M."/>
            <person name="Berlin A."/>
            <person name="Chapman S.B."/>
            <person name="Gearin G."/>
            <person name="Goldberg J."/>
            <person name="Griggs A."/>
            <person name="Gujja S."/>
            <person name="Hansen M."/>
            <person name="Heiman D."/>
            <person name="Howarth C."/>
            <person name="Larimer J."/>
            <person name="Lui A."/>
            <person name="MacDonald P.J.P."/>
            <person name="McCowen C."/>
            <person name="Montmayeur A."/>
            <person name="Murphy C."/>
            <person name="Neiman D."/>
            <person name="Pearson M."/>
            <person name="Priest M."/>
            <person name="Roberts A."/>
            <person name="Saif S."/>
            <person name="Shea T."/>
            <person name="Sisk P."/>
            <person name="Stolte C."/>
            <person name="Sykes S."/>
            <person name="Wortman J."/>
            <person name="Nusbaum C."/>
            <person name="Birren B."/>
        </authorList>
    </citation>
    <scope>NUCLEOTIDE SEQUENCE [LARGE SCALE GENOMIC DNA]</scope>
    <source>
        <strain evidence="1 2">YIT 12061</strain>
    </source>
</reference>
<evidence type="ECO:0000313" key="2">
    <source>
        <dbReference type="Proteomes" id="UP000004892"/>
    </source>
</evidence>
<comment type="caution">
    <text evidence="1">The sequence shown here is derived from an EMBL/GenBank/DDBJ whole genome shotgun (WGS) entry which is preliminary data.</text>
</comment>
<dbReference type="Proteomes" id="UP000004892">
    <property type="component" value="Unassembled WGS sequence"/>
</dbReference>